<organism evidence="2">
    <name type="scientific">Ignisphaera aggregans</name>
    <dbReference type="NCBI Taxonomy" id="334771"/>
    <lineage>
        <taxon>Archaea</taxon>
        <taxon>Thermoproteota</taxon>
        <taxon>Thermoprotei</taxon>
        <taxon>Desulfurococcales</taxon>
        <taxon>Desulfurococcaceae</taxon>
        <taxon>Ignisphaera</taxon>
    </lineage>
</organism>
<protein>
    <submittedName>
        <fullName evidence="2">Uncharacterized protein</fullName>
    </submittedName>
</protein>
<gene>
    <name evidence="1" type="ORF">ENT99_03670</name>
    <name evidence="2" type="ORF">ENU64_06005</name>
</gene>
<name>A0A7J3MZI3_9CREN</name>
<reference evidence="2" key="1">
    <citation type="journal article" date="2020" name="mSystems">
        <title>Genome- and Community-Level Interaction Insights into Carbon Utilization and Element Cycling Functions of Hydrothermarchaeota in Hydrothermal Sediment.</title>
        <authorList>
            <person name="Zhou Z."/>
            <person name="Liu Y."/>
            <person name="Xu W."/>
            <person name="Pan J."/>
            <person name="Luo Z.H."/>
            <person name="Li M."/>
        </authorList>
    </citation>
    <scope>NUCLEOTIDE SEQUENCE [LARGE SCALE GENOMIC DNA]</scope>
    <source>
        <strain evidence="1">SpSt-629</strain>
        <strain evidence="2">SpSt-688</strain>
    </source>
</reference>
<comment type="caution">
    <text evidence="2">The sequence shown here is derived from an EMBL/GenBank/DDBJ whole genome shotgun (WGS) entry which is preliminary data.</text>
</comment>
<accession>A0A7J3MZI3</accession>
<evidence type="ECO:0000313" key="2">
    <source>
        <dbReference type="EMBL" id="HGT98965.1"/>
    </source>
</evidence>
<dbReference type="EMBL" id="DTDH01000164">
    <property type="protein sequence ID" value="HGT98965.1"/>
    <property type="molecule type" value="Genomic_DNA"/>
</dbReference>
<sequence length="242" mass="28101">MTPKFHEIVRDEYLDRILMYAKVLIEVENIIEELIEDINADATGLSLKIEGIYTDRIDNVVKVYTNLDKRCSLEKKVDNISIEIECKNVYPNSNEVYISLIVELMRLAIKFLKPYINRNKEYMLITILGSKTSGTLVLEGEEKNIVIPYIPGTIFICHTHPKTYSAIFSKNDILSLLDILSNQGFGSCVITPSTQLTIYRYRPFVIEDYYKLFRIAKEYEYLDHVLFHRIGFSSLESIYSII</sequence>
<dbReference type="EMBL" id="DTAU01000067">
    <property type="protein sequence ID" value="HFQ78786.1"/>
    <property type="molecule type" value="Genomic_DNA"/>
</dbReference>
<evidence type="ECO:0000313" key="1">
    <source>
        <dbReference type="EMBL" id="HFQ78786.1"/>
    </source>
</evidence>
<dbReference type="AlphaFoldDB" id="A0A7J3MZI3"/>
<proteinExistence type="predicted"/>